<keyword evidence="1" id="KW-0472">Membrane</keyword>
<keyword evidence="1" id="KW-0812">Transmembrane</keyword>
<dbReference type="EMBL" id="JAUSQP010000001">
    <property type="protein sequence ID" value="MDP9802269.1"/>
    <property type="molecule type" value="Genomic_DNA"/>
</dbReference>
<feature type="transmembrane region" description="Helical" evidence="1">
    <location>
        <begin position="217"/>
        <end position="242"/>
    </location>
</feature>
<sequence length="408" mass="46742">MLDKYSYAVVENPSTMKQFPFNVASRFFNKDAPNATEAQMASFNCFRQIGDPVADNLVECMHRVGSSSRHMFNQALEYGIETVDNPPQELIDFFAVVDDFPYWVDHKRLERATRFYQLIGKEAFAIFIPGLAVSYVAPVANHVLLRSGDLYKKAGKRAVETLNWFNEVTAPNGMCSRFSPGYKACIRIRMVHAHMRKAMKSKNDWDFDQWDQPIHQVIYTATILPFALLTTLGANILGVLYAKQEREDIFHLWRFIAHVVGVHPSLVPTNERDIWRLTWMELHQVFIPDETSAMLGGALWQSLDEIIRFDQNKLIDRIQRKMIQDYISTLAHLMLGKEIASSLTFPKKTITGTALVSGSFAKNFVITSVARILPNGMDRLGKYKAKQRNEFMQQIIKNTQADLSYERG</sequence>
<dbReference type="Pfam" id="PF09995">
    <property type="entry name" value="MPAB_Lcp_cat"/>
    <property type="match status" value="1"/>
</dbReference>
<dbReference type="RefSeq" id="WP_307009575.1">
    <property type="nucleotide sequence ID" value="NZ_JAUSQP010000001.1"/>
</dbReference>
<name>A0ABD5AIP4_ACICA</name>
<keyword evidence="1" id="KW-1133">Transmembrane helix</keyword>
<protein>
    <recommendedName>
        <fullName evidence="2">ER-bound oxygenase mpaB/mpaB'/Rubber oxygenase catalytic domain-containing protein</fullName>
    </recommendedName>
</protein>
<accession>A0ABD5AIP4</accession>
<feature type="domain" description="ER-bound oxygenase mpaB/mpaB'/Rubber oxygenase catalytic" evidence="2">
    <location>
        <begin position="129"/>
        <end position="348"/>
    </location>
</feature>
<evidence type="ECO:0000313" key="4">
    <source>
        <dbReference type="Proteomes" id="UP001240164"/>
    </source>
</evidence>
<evidence type="ECO:0000256" key="1">
    <source>
        <dbReference type="SAM" id="Phobius"/>
    </source>
</evidence>
<gene>
    <name evidence="3" type="ORF">J2771_000523</name>
</gene>
<proteinExistence type="predicted"/>
<dbReference type="PANTHER" id="PTHR37539:SF1">
    <property type="entry name" value="ER-BOUND OXYGENASE MPAB_MPAB'_RUBBER OXYGENASE CATALYTIC DOMAIN-CONTAINING PROTEIN"/>
    <property type="match status" value="1"/>
</dbReference>
<evidence type="ECO:0000259" key="2">
    <source>
        <dbReference type="Pfam" id="PF09995"/>
    </source>
</evidence>
<dbReference type="InterPro" id="IPR018713">
    <property type="entry name" value="MPAB/Lcp_cat_dom"/>
</dbReference>
<evidence type="ECO:0000313" key="3">
    <source>
        <dbReference type="EMBL" id="MDP9802269.1"/>
    </source>
</evidence>
<dbReference type="AlphaFoldDB" id="A0ABD5AIP4"/>
<dbReference type="InterPro" id="IPR037473">
    <property type="entry name" value="Lcp-like"/>
</dbReference>
<dbReference type="Proteomes" id="UP001240164">
    <property type="component" value="Unassembled WGS sequence"/>
</dbReference>
<dbReference type="PANTHER" id="PTHR37539">
    <property type="entry name" value="SECRETED PROTEIN-RELATED"/>
    <property type="match status" value="1"/>
</dbReference>
<reference evidence="3 4" key="1">
    <citation type="submission" date="2023-07" db="EMBL/GenBank/DDBJ databases">
        <title>Sorghum-associated microbial communities from plants grown in Nebraska, USA.</title>
        <authorList>
            <person name="Schachtman D."/>
        </authorList>
    </citation>
    <scope>NUCLEOTIDE SEQUENCE [LARGE SCALE GENOMIC DNA]</scope>
    <source>
        <strain evidence="3 4">CC146</strain>
    </source>
</reference>
<organism evidence="3 4">
    <name type="scientific">Acinetobacter calcoaceticus</name>
    <dbReference type="NCBI Taxonomy" id="471"/>
    <lineage>
        <taxon>Bacteria</taxon>
        <taxon>Pseudomonadati</taxon>
        <taxon>Pseudomonadota</taxon>
        <taxon>Gammaproteobacteria</taxon>
        <taxon>Moraxellales</taxon>
        <taxon>Moraxellaceae</taxon>
        <taxon>Acinetobacter</taxon>
        <taxon>Acinetobacter calcoaceticus/baumannii complex</taxon>
    </lineage>
</organism>
<comment type="caution">
    <text evidence="3">The sequence shown here is derived from an EMBL/GenBank/DDBJ whole genome shotgun (WGS) entry which is preliminary data.</text>
</comment>